<dbReference type="GO" id="GO:0046872">
    <property type="term" value="F:metal ion binding"/>
    <property type="evidence" value="ECO:0007669"/>
    <property type="project" value="UniProtKB-KW"/>
</dbReference>
<evidence type="ECO:0000313" key="12">
    <source>
        <dbReference type="Proteomes" id="UP000594454"/>
    </source>
</evidence>
<dbReference type="GO" id="GO:0004180">
    <property type="term" value="F:carboxypeptidase activity"/>
    <property type="evidence" value="ECO:0007669"/>
    <property type="project" value="UniProtKB-KW"/>
</dbReference>
<evidence type="ECO:0000313" key="11">
    <source>
        <dbReference type="EMBL" id="CAD7091967.1"/>
    </source>
</evidence>
<name>A0A7R8Z3H5_HERIL</name>
<proteinExistence type="inferred from homology"/>
<dbReference type="EC" id="3.4.-.-" evidence="10"/>
<keyword evidence="3 7" id="KW-1015">Disulfide bond</keyword>
<evidence type="ECO:0000256" key="2">
    <source>
        <dbReference type="ARBA" id="ARBA00022729"/>
    </source>
</evidence>
<evidence type="ECO:0000256" key="8">
    <source>
        <dbReference type="PIRSR" id="PIRSR601548-5"/>
    </source>
</evidence>
<dbReference type="GO" id="GO:0005886">
    <property type="term" value="C:plasma membrane"/>
    <property type="evidence" value="ECO:0007669"/>
    <property type="project" value="TreeGrafter"/>
</dbReference>
<evidence type="ECO:0000256" key="9">
    <source>
        <dbReference type="PROSITE-ProRule" id="PRU01355"/>
    </source>
</evidence>
<dbReference type="Proteomes" id="UP000594454">
    <property type="component" value="Chromosome 6"/>
</dbReference>
<keyword evidence="10" id="KW-0482">Metalloprotease</keyword>
<organism evidence="11 12">
    <name type="scientific">Hermetia illucens</name>
    <name type="common">Black soldier fly</name>
    <dbReference type="NCBI Taxonomy" id="343691"/>
    <lineage>
        <taxon>Eukaryota</taxon>
        <taxon>Metazoa</taxon>
        <taxon>Ecdysozoa</taxon>
        <taxon>Arthropoda</taxon>
        <taxon>Hexapoda</taxon>
        <taxon>Insecta</taxon>
        <taxon>Pterygota</taxon>
        <taxon>Neoptera</taxon>
        <taxon>Endopterygota</taxon>
        <taxon>Diptera</taxon>
        <taxon>Brachycera</taxon>
        <taxon>Stratiomyomorpha</taxon>
        <taxon>Stratiomyidae</taxon>
        <taxon>Hermetiinae</taxon>
        <taxon>Hermetia</taxon>
    </lineage>
</organism>
<evidence type="ECO:0000256" key="3">
    <source>
        <dbReference type="ARBA" id="ARBA00023157"/>
    </source>
</evidence>
<keyword evidence="10" id="KW-0479">Metal-binding</keyword>
<feature type="glycosylation site" description="N-linked (GlcNAc...) (complex) asparagine" evidence="5">
    <location>
        <position position="99"/>
    </location>
</feature>
<dbReference type="GO" id="GO:0008237">
    <property type="term" value="F:metallopeptidase activity"/>
    <property type="evidence" value="ECO:0007669"/>
    <property type="project" value="UniProtKB-KW"/>
</dbReference>
<dbReference type="PRINTS" id="PR00791">
    <property type="entry name" value="PEPDIPTASEA"/>
</dbReference>
<sequence length="646" mass="75775">MSFILQVNRWSELLVIPRGIMYLNYVHVALQFSIVLVVSTHPVIQTQNGESLARQYIDEFEKKYWPQAEQVQKFLMIDLKHLTNEDIQAGDLATFNIRNFTLEVCEKLKTLPVEGFQDSSLKRQINKIMKFKDWILEDKDLARKISFQPLINKVSKRPGICSYDNRTKCDLSYDGHLRELILKSDDPKEMEYYWVQWRDQLDNFVSIPFEEYMKIIRKSAKLNGFNITSDYWYDDYENGDVIKEMESLIRNMQPFYKQLHAYLRSILRKRYGTNIVSAKGPIPEHLLEKVWLQGFEHFTFYEDFENEMLFPIVSHKLVEKGYTGLKMIQESDRFYQSLGMPALNSTFWANNSRSLPESKSTLHCRPVVYDFGRVAGLKYCSKVDFRTFLEDHAIMAKIQFHMHVKNLPYGLNAEACPGLWKGIGKAVKLSTSSARHLREIGLGQAPADDEDDDMSINSLLHMAIHTVFKLPMYFVYEKIYADMLDQRVEPEEYNCEYWKLIEEWTGIEAPTRRDNDDFDVSKQFYKVTQSSMPLATKLISEFLGFHLYEIICTRIGQYNPRNPKMPLKECNFYNSTEAGKMFSDIMSQGWTKPCFDVIESVTRQRALTANAMLEYFRPLHVWLEQKNKANNESLGWIPSNKCQKDD</sequence>
<feature type="disulfide bond" evidence="9">
    <location>
        <begin position="161"/>
        <end position="169"/>
    </location>
</feature>
<dbReference type="GO" id="GO:0005615">
    <property type="term" value="C:extracellular space"/>
    <property type="evidence" value="ECO:0007669"/>
    <property type="project" value="TreeGrafter"/>
</dbReference>
<feature type="disulfide bond" evidence="7">
    <location>
        <begin position="364"/>
        <end position="380"/>
    </location>
</feature>
<keyword evidence="10" id="KW-0121">Carboxypeptidase</keyword>
<keyword evidence="2" id="KW-0732">Signal</keyword>
<keyword evidence="10" id="KW-0378">Hydrolase</keyword>
<comment type="cofactor">
    <cofactor evidence="10">
        <name>Zn(2+)</name>
        <dbReference type="ChEBI" id="CHEBI:29105"/>
    </cofactor>
    <text evidence="10">Binds 1 zinc ion per subunit.</text>
</comment>
<feature type="glycosylation site" description="N-linked (GlcNAc...) asparagine" evidence="8">
    <location>
        <position position="165"/>
    </location>
</feature>
<gene>
    <name evidence="11" type="ORF">HERILL_LOCUS14362</name>
</gene>
<accession>A0A7R8Z3H5</accession>
<dbReference type="Pfam" id="PF01401">
    <property type="entry name" value="Peptidase_M2"/>
    <property type="match status" value="1"/>
</dbReference>
<dbReference type="InParanoid" id="A0A7R8Z3H5"/>
<dbReference type="SUPFAM" id="SSF55486">
    <property type="entry name" value="Metalloproteases ('zincins'), catalytic domain"/>
    <property type="match status" value="1"/>
</dbReference>
<keyword evidence="12" id="KW-1185">Reference proteome</keyword>
<comment type="caution">
    <text evidence="9">Lacks conserved residue(s) required for the propagation of feature annotation.</text>
</comment>
<comment type="similarity">
    <text evidence="1 9 10">Belongs to the peptidase M2 family.</text>
</comment>
<dbReference type="GO" id="GO:0008241">
    <property type="term" value="F:peptidyl-dipeptidase activity"/>
    <property type="evidence" value="ECO:0007669"/>
    <property type="project" value="InterPro"/>
</dbReference>
<keyword evidence="4 5" id="KW-0325">Glycoprotein</keyword>
<keyword evidence="10" id="KW-0645">Protease</keyword>
<dbReference type="InterPro" id="IPR001548">
    <property type="entry name" value="Peptidase_M2"/>
</dbReference>
<evidence type="ECO:0000256" key="4">
    <source>
        <dbReference type="ARBA" id="ARBA00023180"/>
    </source>
</evidence>
<dbReference type="GO" id="GO:0006508">
    <property type="term" value="P:proteolysis"/>
    <property type="evidence" value="ECO:0007669"/>
    <property type="project" value="UniProtKB-KW"/>
</dbReference>
<evidence type="ECO:0000256" key="7">
    <source>
        <dbReference type="PIRSR" id="PIRSR601548-4"/>
    </source>
</evidence>
<reference evidence="11 12" key="1">
    <citation type="submission" date="2020-11" db="EMBL/GenBank/DDBJ databases">
        <authorList>
            <person name="Wallbank WR R."/>
            <person name="Pardo Diaz C."/>
            <person name="Kozak K."/>
            <person name="Martin S."/>
            <person name="Jiggins C."/>
            <person name="Moest M."/>
            <person name="Warren A I."/>
            <person name="Generalovic N T."/>
            <person name="Byers J.R.P. K."/>
            <person name="Montejo-Kovacevich G."/>
            <person name="Yen C E."/>
        </authorList>
    </citation>
    <scope>NUCLEOTIDE SEQUENCE [LARGE SCALE GENOMIC DNA]</scope>
</reference>
<evidence type="ECO:0000256" key="6">
    <source>
        <dbReference type="PIRSR" id="PIRSR601548-2"/>
    </source>
</evidence>
<evidence type="ECO:0000256" key="1">
    <source>
        <dbReference type="ARBA" id="ARBA00008139"/>
    </source>
</evidence>
<protein>
    <recommendedName>
        <fullName evidence="10">Angiotensin-converting enzyme</fullName>
        <ecNumber evidence="10">3.4.-.-</ecNumber>
    </recommendedName>
</protein>
<evidence type="ECO:0000256" key="10">
    <source>
        <dbReference type="RuleBase" id="RU361144"/>
    </source>
</evidence>
<dbReference type="PROSITE" id="PS52011">
    <property type="entry name" value="PEPTIDASE_M2"/>
    <property type="match status" value="1"/>
</dbReference>
<keyword evidence="10" id="KW-0862">Zinc</keyword>
<feature type="binding site" evidence="6">
    <location>
        <position position="236"/>
    </location>
    <ligand>
        <name>chloride</name>
        <dbReference type="ChEBI" id="CHEBI:17996"/>
        <label>1</label>
    </ligand>
</feature>
<dbReference type="OrthoDB" id="10029630at2759"/>
<evidence type="ECO:0000256" key="5">
    <source>
        <dbReference type="PIRSR" id="PIRSR601548-10"/>
    </source>
</evidence>
<dbReference type="AlphaFoldDB" id="A0A7R8Z3H5"/>
<dbReference type="CDD" id="cd06461">
    <property type="entry name" value="M2_ACE"/>
    <property type="match status" value="1"/>
</dbReference>
<dbReference type="PANTHER" id="PTHR10514:SF44">
    <property type="entry name" value="ANGIOTENSIN-CONVERTING ENZYME-RELATED"/>
    <property type="match status" value="1"/>
</dbReference>
<dbReference type="PANTHER" id="PTHR10514">
    <property type="entry name" value="ANGIOTENSIN-CONVERTING ENZYME"/>
    <property type="match status" value="1"/>
</dbReference>
<feature type="disulfide bond" evidence="7 9">
    <location>
        <begin position="552"/>
        <end position="570"/>
    </location>
</feature>
<dbReference type="EMBL" id="LR899014">
    <property type="protein sequence ID" value="CAD7091967.1"/>
    <property type="molecule type" value="Genomic_DNA"/>
</dbReference>